<dbReference type="PANTHER" id="PTHR36194">
    <property type="entry name" value="S-LAYER-LIKE PROTEIN"/>
    <property type="match status" value="1"/>
</dbReference>
<reference evidence="5" key="1">
    <citation type="journal article" date="2019" name="Int. J. Syst. Evol. Microbiol.">
        <title>The Global Catalogue of Microorganisms (GCM) 10K type strain sequencing project: providing services to taxonomists for standard genome sequencing and annotation.</title>
        <authorList>
            <consortium name="The Broad Institute Genomics Platform"/>
            <consortium name="The Broad Institute Genome Sequencing Center for Infectious Disease"/>
            <person name="Wu L."/>
            <person name="Ma J."/>
        </authorList>
    </citation>
    <scope>NUCLEOTIDE SEQUENCE [LARGE SCALE GENOMIC DNA]</scope>
    <source>
        <strain evidence="5">CGMCC 1.15053</strain>
    </source>
</reference>
<organism evidence="4 5">
    <name type="scientific">Deinococcus petrolearius</name>
    <dbReference type="NCBI Taxonomy" id="1751295"/>
    <lineage>
        <taxon>Bacteria</taxon>
        <taxon>Thermotogati</taxon>
        <taxon>Deinococcota</taxon>
        <taxon>Deinococci</taxon>
        <taxon>Deinococcales</taxon>
        <taxon>Deinococcaceae</taxon>
        <taxon>Deinococcus</taxon>
    </lineage>
</organism>
<dbReference type="InterPro" id="IPR025493">
    <property type="entry name" value="DUF4384"/>
</dbReference>
<sequence>MNPYSRSSLIAMTALLGLSSGAFAVPRISAQSIIVNPVETGPQVRVWVGRDPDGNGNPVYRKGEAIRVGVRTSQDAYVYLFNVNADGQIDLFFPNGYESGENGQGNFVKANTNRVFPGAGASYSLSVGGPNGQDKLLALASTRELNIDDIARFAGEQGFAQVRLQGQDNLARALSVIVTPLPGDAWGTDVALFRVGNTGNGGAGNGSAGGTTSTGTITETPNTVTPAPTQPAQPVTQPVPTPQPTARIQPGQRQDGTFDQAMVDAYSRLQGEKSLGNATTYAVPWGDGWWQKFAGVGAYGQAILLHANGSSRSYAVHGRLLERYLALANAENGATRPPSRLGWAAGDEKVIPRNPYGTTGLYGFFQNGALYGTEKFGTFWLQGAVLKTYQGLGGSGSFLGFPTRDQYQIGGAWAADFEGGTVRTVNGVPKVYRK</sequence>
<evidence type="ECO:0000313" key="4">
    <source>
        <dbReference type="EMBL" id="MFC5847798.1"/>
    </source>
</evidence>
<feature type="compositionally biased region" description="Low complexity" evidence="1">
    <location>
        <begin position="210"/>
        <end position="236"/>
    </location>
</feature>
<dbReference type="Pfam" id="PF14326">
    <property type="entry name" value="DUF4384"/>
    <property type="match status" value="1"/>
</dbReference>
<keyword evidence="5" id="KW-1185">Reference proteome</keyword>
<protein>
    <submittedName>
        <fullName evidence="4">DUF4384 domain-containing protein</fullName>
    </submittedName>
</protein>
<evidence type="ECO:0000256" key="1">
    <source>
        <dbReference type="SAM" id="MobiDB-lite"/>
    </source>
</evidence>
<proteinExistence type="predicted"/>
<comment type="caution">
    <text evidence="4">The sequence shown here is derived from an EMBL/GenBank/DDBJ whole genome shotgun (WGS) entry which is preliminary data.</text>
</comment>
<feature type="chain" id="PRO_5046674909" evidence="2">
    <location>
        <begin position="25"/>
        <end position="434"/>
    </location>
</feature>
<evidence type="ECO:0000313" key="5">
    <source>
        <dbReference type="Proteomes" id="UP001595979"/>
    </source>
</evidence>
<dbReference type="RefSeq" id="WP_380047244.1">
    <property type="nucleotide sequence ID" value="NZ_JBHSOH010000005.1"/>
</dbReference>
<evidence type="ECO:0000259" key="3">
    <source>
        <dbReference type="Pfam" id="PF14326"/>
    </source>
</evidence>
<keyword evidence="2" id="KW-0732">Signal</keyword>
<dbReference type="EMBL" id="JBHSOH010000005">
    <property type="protein sequence ID" value="MFC5847798.1"/>
    <property type="molecule type" value="Genomic_DNA"/>
</dbReference>
<evidence type="ECO:0000256" key="2">
    <source>
        <dbReference type="SAM" id="SignalP"/>
    </source>
</evidence>
<feature type="compositionally biased region" description="Gly residues" evidence="1">
    <location>
        <begin position="199"/>
        <end position="209"/>
    </location>
</feature>
<accession>A0ABW1DJ46</accession>
<name>A0ABW1DJ46_9DEIO</name>
<feature type="domain" description="DUF4384" evidence="3">
    <location>
        <begin position="59"/>
        <end position="143"/>
    </location>
</feature>
<dbReference type="Proteomes" id="UP001595979">
    <property type="component" value="Unassembled WGS sequence"/>
</dbReference>
<feature type="region of interest" description="Disordered" evidence="1">
    <location>
        <begin position="199"/>
        <end position="254"/>
    </location>
</feature>
<gene>
    <name evidence="4" type="ORF">ACFPQ6_05695</name>
</gene>
<dbReference type="PANTHER" id="PTHR36194:SF1">
    <property type="entry name" value="S-LAYER-LIKE PROTEIN"/>
    <property type="match status" value="1"/>
</dbReference>
<feature type="signal peptide" evidence="2">
    <location>
        <begin position="1"/>
        <end position="24"/>
    </location>
</feature>